<evidence type="ECO:0000259" key="2">
    <source>
        <dbReference type="Pfam" id="PF01965"/>
    </source>
</evidence>
<accession>A0ABS1KSG4</accession>
<dbReference type="InterPro" id="IPR002818">
    <property type="entry name" value="DJ-1/PfpI"/>
</dbReference>
<name>A0ABS1KSG4_9BACT</name>
<keyword evidence="5" id="KW-1185">Reference proteome</keyword>
<protein>
    <submittedName>
        <fullName evidence="4">DJ-1/PfpI family protein</fullName>
    </submittedName>
</protein>
<organism evidence="4 5">
    <name type="scientific">Chryseolinea lacunae</name>
    <dbReference type="NCBI Taxonomy" id="2801331"/>
    <lineage>
        <taxon>Bacteria</taxon>
        <taxon>Pseudomonadati</taxon>
        <taxon>Bacteroidota</taxon>
        <taxon>Cytophagia</taxon>
        <taxon>Cytophagales</taxon>
        <taxon>Fulvivirgaceae</taxon>
        <taxon>Chryseolinea</taxon>
    </lineage>
</organism>
<dbReference type="EMBL" id="JAERRB010000004">
    <property type="protein sequence ID" value="MBL0742405.1"/>
    <property type="molecule type" value="Genomic_DNA"/>
</dbReference>
<evidence type="ECO:0000313" key="5">
    <source>
        <dbReference type="Proteomes" id="UP000613030"/>
    </source>
</evidence>
<dbReference type="Proteomes" id="UP000613030">
    <property type="component" value="Unassembled WGS sequence"/>
</dbReference>
<feature type="chain" id="PRO_5047052454" evidence="1">
    <location>
        <begin position="17"/>
        <end position="264"/>
    </location>
</feature>
<evidence type="ECO:0000259" key="3">
    <source>
        <dbReference type="Pfam" id="PF19335"/>
    </source>
</evidence>
<dbReference type="Pfam" id="PF01965">
    <property type="entry name" value="DJ-1_PfpI"/>
    <property type="match status" value="1"/>
</dbReference>
<evidence type="ECO:0000256" key="1">
    <source>
        <dbReference type="SAM" id="SignalP"/>
    </source>
</evidence>
<sequence length="264" mass="28530">MKAIIILSLIASVALAQTKTKDLAYFCPPCHSGCDDLVFDKPGPCPHCGMTLAQQTHAERKTEMSRKPITVCFYLQDGVEVLDFAGPMEVFSYAGFNVFTVSKTKEPILSQGILKILPDYSMADAPAADVMAFFGGNASQGFDESVVSWIKSREKNTDYFFSVCTGAFAFGKAGILDNKTATTFHLSIEGLRKSFPKTKVLSDVRFVDNGNVITTAGISAGIDGALHLVAKLKGENAAKEAAAYMEYDKWVPKEGLVLSGNEKP</sequence>
<dbReference type="Pfam" id="PF19335">
    <property type="entry name" value="HMBD"/>
    <property type="match status" value="1"/>
</dbReference>
<feature type="signal peptide" evidence="1">
    <location>
        <begin position="1"/>
        <end position="16"/>
    </location>
</feature>
<dbReference type="Gene3D" id="3.40.50.880">
    <property type="match status" value="1"/>
</dbReference>
<feature type="domain" description="DJ-1/PfpI" evidence="2">
    <location>
        <begin position="70"/>
        <end position="230"/>
    </location>
</feature>
<dbReference type="InterPro" id="IPR052158">
    <property type="entry name" value="INH-QAR"/>
</dbReference>
<dbReference type="RefSeq" id="WP_202010607.1">
    <property type="nucleotide sequence ID" value="NZ_JAERRB010000004.1"/>
</dbReference>
<gene>
    <name evidence="4" type="ORF">JI741_14355</name>
</gene>
<dbReference type="PANTHER" id="PTHR43130">
    <property type="entry name" value="ARAC-FAMILY TRANSCRIPTIONAL REGULATOR"/>
    <property type="match status" value="1"/>
</dbReference>
<evidence type="ECO:0000313" key="4">
    <source>
        <dbReference type="EMBL" id="MBL0742405.1"/>
    </source>
</evidence>
<dbReference type="InterPro" id="IPR045800">
    <property type="entry name" value="HMBD"/>
</dbReference>
<dbReference type="SUPFAM" id="SSF52317">
    <property type="entry name" value="Class I glutamine amidotransferase-like"/>
    <property type="match status" value="1"/>
</dbReference>
<comment type="caution">
    <text evidence="4">The sequence shown here is derived from an EMBL/GenBank/DDBJ whole genome shotgun (WGS) entry which is preliminary data.</text>
</comment>
<keyword evidence="1" id="KW-0732">Signal</keyword>
<feature type="domain" description="Heavy metal binding" evidence="3">
    <location>
        <begin position="25"/>
        <end position="53"/>
    </location>
</feature>
<dbReference type="CDD" id="cd03139">
    <property type="entry name" value="GATase1_PfpI_2"/>
    <property type="match status" value="1"/>
</dbReference>
<reference evidence="4 5" key="1">
    <citation type="submission" date="2021-01" db="EMBL/GenBank/DDBJ databases">
        <title>Chryseolinea sp. Jin1 Genome sequencing and assembly.</title>
        <authorList>
            <person name="Kim I."/>
        </authorList>
    </citation>
    <scope>NUCLEOTIDE SEQUENCE [LARGE SCALE GENOMIC DNA]</scope>
    <source>
        <strain evidence="4 5">Jin1</strain>
    </source>
</reference>
<dbReference type="PANTHER" id="PTHR43130:SF14">
    <property type="entry name" value="DJ-1_PFPI DOMAIN-CONTAINING PROTEIN"/>
    <property type="match status" value="1"/>
</dbReference>
<proteinExistence type="predicted"/>
<dbReference type="InterPro" id="IPR029062">
    <property type="entry name" value="Class_I_gatase-like"/>
</dbReference>